<organism evidence="11 12">
    <name type="scientific">Natronoarchaeum mannanilyticum</name>
    <dbReference type="NCBI Taxonomy" id="926360"/>
    <lineage>
        <taxon>Archaea</taxon>
        <taxon>Methanobacteriati</taxon>
        <taxon>Methanobacteriota</taxon>
        <taxon>Stenosarchaea group</taxon>
        <taxon>Halobacteria</taxon>
        <taxon>Halobacteriales</taxon>
        <taxon>Natronoarchaeaceae</taxon>
    </lineage>
</organism>
<protein>
    <recommendedName>
        <fullName evidence="13">Blue (type 1) copper domain-containing protein</fullName>
    </recommendedName>
</protein>
<keyword evidence="4" id="KW-0574">Periplasm</keyword>
<evidence type="ECO:0000313" key="11">
    <source>
        <dbReference type="EMBL" id="GAA0670190.1"/>
    </source>
</evidence>
<dbReference type="GO" id="GO:0005507">
    <property type="term" value="F:copper ion binding"/>
    <property type="evidence" value="ECO:0007669"/>
    <property type="project" value="InterPro"/>
</dbReference>
<reference evidence="11 12" key="1">
    <citation type="journal article" date="2019" name="Int. J. Syst. Evol. Microbiol.">
        <title>The Global Catalogue of Microorganisms (GCM) 10K type strain sequencing project: providing services to taxonomists for standard genome sequencing and annotation.</title>
        <authorList>
            <consortium name="The Broad Institute Genomics Platform"/>
            <consortium name="The Broad Institute Genome Sequencing Center for Infectious Disease"/>
            <person name="Wu L."/>
            <person name="Ma J."/>
        </authorList>
    </citation>
    <scope>NUCLEOTIDE SEQUENCE [LARGE SCALE GENOMIC DNA]</scope>
    <source>
        <strain evidence="11 12">JCM 16328</strain>
    </source>
</reference>
<dbReference type="InterPro" id="IPR002386">
    <property type="entry name" value="Amicyanin/Pseudoazurin"/>
</dbReference>
<feature type="binding site" evidence="7">
    <location>
        <position position="448"/>
    </location>
    <ligand>
        <name>Cu cation</name>
        <dbReference type="ChEBI" id="CHEBI:23378"/>
    </ligand>
</feature>
<dbReference type="InterPro" id="IPR002372">
    <property type="entry name" value="PQQ_rpt_dom"/>
</dbReference>
<feature type="compositionally biased region" description="Low complexity" evidence="8">
    <location>
        <begin position="464"/>
        <end position="476"/>
    </location>
</feature>
<feature type="binding site" evidence="7">
    <location>
        <position position="440"/>
    </location>
    <ligand>
        <name>Cu cation</name>
        <dbReference type="ChEBI" id="CHEBI:23378"/>
    </ligand>
</feature>
<comment type="cofactor">
    <cofactor evidence="7">
        <name>Cu cation</name>
        <dbReference type="ChEBI" id="CHEBI:23378"/>
    </cofactor>
    <text evidence="7">Binds 1 copper ion per subunit.</text>
</comment>
<dbReference type="PROSITE" id="PS00196">
    <property type="entry name" value="COPPER_BLUE"/>
    <property type="match status" value="1"/>
</dbReference>
<evidence type="ECO:0000313" key="12">
    <source>
        <dbReference type="Proteomes" id="UP001500420"/>
    </source>
</evidence>
<sequence>MGSTAVAAQSGHAWPSYRNGSNRSGYAPDGVTIEESFEPEWNRGESNVPLVALAHDTVYVRGDRLVALSRSGETKWEVSSGQPGGMVAAGNRLYATFGSTVRAFDTRGNEQWSTSLDRNRVYLAALNGTLYVAATDNETPTGRHDGTVYALDRETGSIERSRSIPNLGWYVCAASAPAETVYVTQFVDDEDRTAIRALDAATLETDWTWYNRGGPALLTPPAIGHGLCYVSTSDSLVALDAESGDEAWSLPLGQRPVQPVLGPETLYVSVDRQLVAIDPASGNPEWQTETPGAGVVGAGDTLYTMGEEGLFAVDRSTGEILAEYRERPARRVVPGSEQLYVSNRSGVYALSSSGGTIGGGGGEIDHEVTVGPQGEFVFEPTELRVEPGETVRWTWESDNHTLTPQTQPAGGDWQGNPQVEGDGYVYEHTFDAEGVYEYVCEPHAALGMEGTVVVGDGASRDAGDGTSNDGSGTDETTGGGSGDTTDGGAEDGTADDETGGDADTESTDEPSAGDANGTADNESFADAFGDLNESDAESADGTPGPGILGALGGLGATAGWLARKAERENDPEE</sequence>
<evidence type="ECO:0000256" key="7">
    <source>
        <dbReference type="PIRSR" id="PIRSR602386-1"/>
    </source>
</evidence>
<dbReference type="InterPro" id="IPR018391">
    <property type="entry name" value="PQQ_b-propeller_rpt"/>
</dbReference>
<keyword evidence="2" id="KW-0813">Transport</keyword>
<dbReference type="InterPro" id="IPR015943">
    <property type="entry name" value="WD40/YVTN_repeat-like_dom_sf"/>
</dbReference>
<dbReference type="AlphaFoldDB" id="A0AAV3T9B9"/>
<evidence type="ECO:0000256" key="2">
    <source>
        <dbReference type="ARBA" id="ARBA00022448"/>
    </source>
</evidence>
<feature type="binding site" evidence="7">
    <location>
        <position position="400"/>
    </location>
    <ligand>
        <name>Cu cation</name>
        <dbReference type="ChEBI" id="CHEBI:23378"/>
    </ligand>
</feature>
<gene>
    <name evidence="11" type="ORF">GCM10009020_15370</name>
</gene>
<dbReference type="Pfam" id="PF13360">
    <property type="entry name" value="PQQ_2"/>
    <property type="match status" value="2"/>
</dbReference>
<dbReference type="SMART" id="SM00564">
    <property type="entry name" value="PQQ"/>
    <property type="match status" value="6"/>
</dbReference>
<feature type="compositionally biased region" description="Gly residues" evidence="8">
    <location>
        <begin position="543"/>
        <end position="553"/>
    </location>
</feature>
<evidence type="ECO:0000256" key="1">
    <source>
        <dbReference type="ARBA" id="ARBA00004418"/>
    </source>
</evidence>
<evidence type="ECO:0008006" key="13">
    <source>
        <dbReference type="Google" id="ProtNLM"/>
    </source>
</evidence>
<dbReference type="PANTHER" id="PTHR34512">
    <property type="entry name" value="CELL SURFACE PROTEIN"/>
    <property type="match status" value="1"/>
</dbReference>
<dbReference type="InterPro" id="IPR000923">
    <property type="entry name" value="BlueCu_1"/>
</dbReference>
<feature type="domain" description="Pyrrolo-quinoline quinone repeat" evidence="10">
    <location>
        <begin position="224"/>
        <end position="354"/>
    </location>
</feature>
<feature type="region of interest" description="Disordered" evidence="8">
    <location>
        <begin position="1"/>
        <end position="21"/>
    </location>
</feature>
<name>A0AAV3T9B9_9EURY</name>
<evidence type="ECO:0000259" key="10">
    <source>
        <dbReference type="Pfam" id="PF13360"/>
    </source>
</evidence>
<dbReference type="GO" id="GO:0042597">
    <property type="term" value="C:periplasmic space"/>
    <property type="evidence" value="ECO:0007669"/>
    <property type="project" value="UniProtKB-SubCell"/>
</dbReference>
<feature type="region of interest" description="Disordered" evidence="8">
    <location>
        <begin position="457"/>
        <end position="553"/>
    </location>
</feature>
<evidence type="ECO:0000256" key="5">
    <source>
        <dbReference type="ARBA" id="ARBA00022982"/>
    </source>
</evidence>
<evidence type="ECO:0000256" key="8">
    <source>
        <dbReference type="SAM" id="MobiDB-lite"/>
    </source>
</evidence>
<dbReference type="CDD" id="cd04220">
    <property type="entry name" value="Halocyanin"/>
    <property type="match status" value="1"/>
</dbReference>
<dbReference type="Gene3D" id="2.130.10.10">
    <property type="entry name" value="YVTN repeat-like/Quinoprotein amine dehydrogenase"/>
    <property type="match status" value="1"/>
</dbReference>
<dbReference type="GO" id="GO:0009055">
    <property type="term" value="F:electron transfer activity"/>
    <property type="evidence" value="ECO:0007669"/>
    <property type="project" value="InterPro"/>
</dbReference>
<feature type="domain" description="Pyrrolo-quinoline quinone repeat" evidence="10">
    <location>
        <begin position="49"/>
        <end position="164"/>
    </location>
</feature>
<feature type="compositionally biased region" description="Acidic residues" evidence="8">
    <location>
        <begin position="488"/>
        <end position="508"/>
    </location>
</feature>
<proteinExistence type="predicted"/>
<feature type="domain" description="Blue (type 1) copper" evidence="9">
    <location>
        <begin position="370"/>
        <end position="454"/>
    </location>
</feature>
<dbReference type="Pfam" id="PF00127">
    <property type="entry name" value="Copper-bind"/>
    <property type="match status" value="1"/>
</dbReference>
<dbReference type="SUPFAM" id="SSF50998">
    <property type="entry name" value="Quinoprotein alcohol dehydrogenase-like"/>
    <property type="match status" value="1"/>
</dbReference>
<dbReference type="PANTHER" id="PTHR34512:SF30">
    <property type="entry name" value="OUTER MEMBRANE PROTEIN ASSEMBLY FACTOR BAMB"/>
    <property type="match status" value="1"/>
</dbReference>
<dbReference type="PRINTS" id="PR00155">
    <property type="entry name" value="AMICYANIN"/>
</dbReference>
<keyword evidence="5" id="KW-0249">Electron transport</keyword>
<evidence type="ECO:0000256" key="6">
    <source>
        <dbReference type="ARBA" id="ARBA00023008"/>
    </source>
</evidence>
<dbReference type="Gene3D" id="2.60.40.420">
    <property type="entry name" value="Cupredoxins - blue copper proteins"/>
    <property type="match status" value="1"/>
</dbReference>
<dbReference type="Proteomes" id="UP001500420">
    <property type="component" value="Unassembled WGS sequence"/>
</dbReference>
<accession>A0AAV3T9B9</accession>
<evidence type="ECO:0000259" key="9">
    <source>
        <dbReference type="Pfam" id="PF00127"/>
    </source>
</evidence>
<keyword evidence="3 7" id="KW-0479">Metal-binding</keyword>
<feature type="binding site" evidence="7">
    <location>
        <position position="443"/>
    </location>
    <ligand>
        <name>Cu cation</name>
        <dbReference type="ChEBI" id="CHEBI:23378"/>
    </ligand>
</feature>
<dbReference type="InterPro" id="IPR011047">
    <property type="entry name" value="Quinoprotein_ADH-like_sf"/>
</dbReference>
<keyword evidence="12" id="KW-1185">Reference proteome</keyword>
<comment type="subcellular location">
    <subcellularLocation>
        <location evidence="1">Periplasm</location>
    </subcellularLocation>
</comment>
<dbReference type="InterPro" id="IPR028871">
    <property type="entry name" value="BlueCu_1_BS"/>
</dbReference>
<evidence type="ECO:0000256" key="3">
    <source>
        <dbReference type="ARBA" id="ARBA00022723"/>
    </source>
</evidence>
<comment type="caution">
    <text evidence="11">The sequence shown here is derived from an EMBL/GenBank/DDBJ whole genome shotgun (WGS) entry which is preliminary data.</text>
</comment>
<evidence type="ECO:0000256" key="4">
    <source>
        <dbReference type="ARBA" id="ARBA00022764"/>
    </source>
</evidence>
<keyword evidence="6 7" id="KW-0186">Copper</keyword>
<dbReference type="EMBL" id="BAAADV010000002">
    <property type="protein sequence ID" value="GAA0670190.1"/>
    <property type="molecule type" value="Genomic_DNA"/>
</dbReference>
<dbReference type="InterPro" id="IPR008972">
    <property type="entry name" value="Cupredoxin"/>
</dbReference>
<dbReference type="SUPFAM" id="SSF49503">
    <property type="entry name" value="Cupredoxins"/>
    <property type="match status" value="1"/>
</dbReference>
<dbReference type="Gene3D" id="2.40.10.480">
    <property type="match status" value="1"/>
</dbReference>